<evidence type="ECO:0000259" key="1">
    <source>
        <dbReference type="Pfam" id="PF18103"/>
    </source>
</evidence>
<comment type="caution">
    <text evidence="2">The sequence shown here is derived from an EMBL/GenBank/DDBJ whole genome shotgun (WGS) entry which is preliminary data.</text>
</comment>
<dbReference type="Pfam" id="PF18103">
    <property type="entry name" value="SH3_11"/>
    <property type="match status" value="1"/>
</dbReference>
<dbReference type="AlphaFoldDB" id="A0AAV7WEK6"/>
<dbReference type="InterPro" id="IPR036397">
    <property type="entry name" value="RNaseH_sf"/>
</dbReference>
<gene>
    <name evidence="2" type="ORF">NDU88_000139</name>
</gene>
<protein>
    <recommendedName>
        <fullName evidence="1">Retroviral integrase C-terminal SH3 domain-containing protein</fullName>
    </recommendedName>
</protein>
<accession>A0AAV7WEK6</accession>
<organism evidence="2 3">
    <name type="scientific">Pleurodeles waltl</name>
    <name type="common">Iberian ribbed newt</name>
    <dbReference type="NCBI Taxonomy" id="8319"/>
    <lineage>
        <taxon>Eukaryota</taxon>
        <taxon>Metazoa</taxon>
        <taxon>Chordata</taxon>
        <taxon>Craniata</taxon>
        <taxon>Vertebrata</taxon>
        <taxon>Euteleostomi</taxon>
        <taxon>Amphibia</taxon>
        <taxon>Batrachia</taxon>
        <taxon>Caudata</taxon>
        <taxon>Salamandroidea</taxon>
        <taxon>Salamandridae</taxon>
        <taxon>Pleurodelinae</taxon>
        <taxon>Pleurodeles</taxon>
    </lineage>
</organism>
<dbReference type="InterPro" id="IPR040903">
    <property type="entry name" value="SH3_11"/>
</dbReference>
<evidence type="ECO:0000313" key="2">
    <source>
        <dbReference type="EMBL" id="KAJ1212480.1"/>
    </source>
</evidence>
<dbReference type="SUPFAM" id="SSF53098">
    <property type="entry name" value="Ribonuclease H-like"/>
    <property type="match status" value="1"/>
</dbReference>
<evidence type="ECO:0000313" key="3">
    <source>
        <dbReference type="Proteomes" id="UP001066276"/>
    </source>
</evidence>
<dbReference type="GO" id="GO:0003676">
    <property type="term" value="F:nucleic acid binding"/>
    <property type="evidence" value="ECO:0007669"/>
    <property type="project" value="InterPro"/>
</dbReference>
<dbReference type="Gene3D" id="3.30.420.10">
    <property type="entry name" value="Ribonuclease H-like superfamily/Ribonuclease H"/>
    <property type="match status" value="1"/>
</dbReference>
<keyword evidence="3" id="KW-1185">Reference proteome</keyword>
<dbReference type="InterPro" id="IPR012337">
    <property type="entry name" value="RNaseH-like_sf"/>
</dbReference>
<feature type="domain" description="Retroviral integrase C-terminal SH3" evidence="1">
    <location>
        <begin position="90"/>
        <end position="148"/>
    </location>
</feature>
<dbReference type="EMBL" id="JANPWB010000001">
    <property type="protein sequence ID" value="KAJ1212480.1"/>
    <property type="molecule type" value="Genomic_DNA"/>
</dbReference>
<proteinExistence type="predicted"/>
<dbReference type="Gene3D" id="2.30.30.140">
    <property type="match status" value="1"/>
</dbReference>
<sequence length="164" mass="18070">MASLVIELHYLSPFHPEGNSVVERRNRNLKQSLTARVLDLDGPGVEVSETPFDINERTTVLQELQQFCDGNTSSSAASLGIKDVPITSTDWIPKIGDLVSEKVAVKKEFGPSYHPPVPVLGIHGTRTVILPPLPGSEENRFVSIDNVKFHHVANPAQQTKRNNK</sequence>
<dbReference type="Proteomes" id="UP001066276">
    <property type="component" value="Chromosome 1_1"/>
</dbReference>
<name>A0AAV7WEK6_PLEWA</name>
<reference evidence="2" key="1">
    <citation type="journal article" date="2022" name="bioRxiv">
        <title>Sequencing and chromosome-scale assembly of the giantPleurodeles waltlgenome.</title>
        <authorList>
            <person name="Brown T."/>
            <person name="Elewa A."/>
            <person name="Iarovenko S."/>
            <person name="Subramanian E."/>
            <person name="Araus A.J."/>
            <person name="Petzold A."/>
            <person name="Susuki M."/>
            <person name="Suzuki K.-i.T."/>
            <person name="Hayashi T."/>
            <person name="Toyoda A."/>
            <person name="Oliveira C."/>
            <person name="Osipova E."/>
            <person name="Leigh N.D."/>
            <person name="Simon A."/>
            <person name="Yun M.H."/>
        </authorList>
    </citation>
    <scope>NUCLEOTIDE SEQUENCE</scope>
    <source>
        <strain evidence="2">20211129_DDA</strain>
        <tissue evidence="2">Liver</tissue>
    </source>
</reference>